<evidence type="ECO:0000313" key="2">
    <source>
        <dbReference type="Proteomes" id="UP000007129"/>
    </source>
</evidence>
<name>K2SBB3_MACPH</name>
<comment type="caution">
    <text evidence="1">The sequence shown here is derived from an EMBL/GenBank/DDBJ whole genome shotgun (WGS) entry which is preliminary data.</text>
</comment>
<accession>K2SBB3</accession>
<dbReference type="EMBL" id="AHHD01000368">
    <property type="protein sequence ID" value="EKG14155.1"/>
    <property type="molecule type" value="Genomic_DNA"/>
</dbReference>
<dbReference type="AlphaFoldDB" id="K2SBB3"/>
<dbReference type="VEuPathDB" id="FungiDB:MPH_08669"/>
<protein>
    <submittedName>
        <fullName evidence="1">Uncharacterized protein</fullName>
    </submittedName>
</protein>
<dbReference type="InParanoid" id="K2SBB3"/>
<gene>
    <name evidence="1" type="ORF">MPH_08669</name>
</gene>
<proteinExistence type="predicted"/>
<organism evidence="1 2">
    <name type="scientific">Macrophomina phaseolina (strain MS6)</name>
    <name type="common">Charcoal rot fungus</name>
    <dbReference type="NCBI Taxonomy" id="1126212"/>
    <lineage>
        <taxon>Eukaryota</taxon>
        <taxon>Fungi</taxon>
        <taxon>Dikarya</taxon>
        <taxon>Ascomycota</taxon>
        <taxon>Pezizomycotina</taxon>
        <taxon>Dothideomycetes</taxon>
        <taxon>Dothideomycetes incertae sedis</taxon>
        <taxon>Botryosphaeriales</taxon>
        <taxon>Botryosphaeriaceae</taxon>
        <taxon>Macrophomina</taxon>
    </lineage>
</organism>
<sequence length="121" mass="13474">LGYSIFSVGGEGVINGSEPQTAAFGYECAVARRCLETFVGGQLANWLRAYGNQVKKRTGIPLQMIETLGGFSLLPAFQDLKIVGWQSVHELHYGSSHYSKKRETYSSGLVDLMDIWRLFPR</sequence>
<dbReference type="Proteomes" id="UP000007129">
    <property type="component" value="Unassembled WGS sequence"/>
</dbReference>
<evidence type="ECO:0000313" key="1">
    <source>
        <dbReference type="EMBL" id="EKG14155.1"/>
    </source>
</evidence>
<dbReference type="HOGENOM" id="CLU_2038498_0_0_1"/>
<reference evidence="1 2" key="1">
    <citation type="journal article" date="2012" name="BMC Genomics">
        <title>Tools to kill: Genome of one of the most destructive plant pathogenic fungi Macrophomina phaseolina.</title>
        <authorList>
            <person name="Islam M.S."/>
            <person name="Haque M.S."/>
            <person name="Islam M.M."/>
            <person name="Emdad E.M."/>
            <person name="Halim A."/>
            <person name="Hossen Q.M.M."/>
            <person name="Hossain M.Z."/>
            <person name="Ahmed B."/>
            <person name="Rahim S."/>
            <person name="Rahman M.S."/>
            <person name="Alam M.M."/>
            <person name="Hou S."/>
            <person name="Wan X."/>
            <person name="Saito J.A."/>
            <person name="Alam M."/>
        </authorList>
    </citation>
    <scope>NUCLEOTIDE SEQUENCE [LARGE SCALE GENOMIC DNA]</scope>
    <source>
        <strain evidence="1 2">MS6</strain>
    </source>
</reference>
<feature type="non-terminal residue" evidence="1">
    <location>
        <position position="1"/>
    </location>
</feature>